<dbReference type="EMBL" id="MFVE01000005">
    <property type="protein sequence ID" value="OGI95596.1"/>
    <property type="molecule type" value="Genomic_DNA"/>
</dbReference>
<feature type="binding site" evidence="1">
    <location>
        <position position="127"/>
    </location>
    <ligand>
        <name>a divalent metal cation</name>
        <dbReference type="ChEBI" id="CHEBI:60240"/>
        <label>1</label>
    </ligand>
</feature>
<gene>
    <name evidence="2" type="ORF">A2917_03540</name>
</gene>
<organism evidence="2 3">
    <name type="scientific">Candidatus Nomurabacteria bacterium RIFCSPLOWO2_01_FULL_42_17</name>
    <dbReference type="NCBI Taxonomy" id="1801780"/>
    <lineage>
        <taxon>Bacteria</taxon>
        <taxon>Candidatus Nomuraibacteriota</taxon>
    </lineage>
</organism>
<dbReference type="GO" id="GO:0046872">
    <property type="term" value="F:metal ion binding"/>
    <property type="evidence" value="ECO:0007669"/>
    <property type="project" value="UniProtKB-KW"/>
</dbReference>
<dbReference type="InterPro" id="IPR032466">
    <property type="entry name" value="Metal_Hydrolase"/>
</dbReference>
<accession>A0A1F6XN89</accession>
<evidence type="ECO:0000313" key="3">
    <source>
        <dbReference type="Proteomes" id="UP000178104"/>
    </source>
</evidence>
<dbReference type="InterPro" id="IPR001130">
    <property type="entry name" value="TatD-like"/>
</dbReference>
<reference evidence="2 3" key="1">
    <citation type="journal article" date="2016" name="Nat. Commun.">
        <title>Thousands of microbial genomes shed light on interconnected biogeochemical processes in an aquifer system.</title>
        <authorList>
            <person name="Anantharaman K."/>
            <person name="Brown C.T."/>
            <person name="Hug L.A."/>
            <person name="Sharon I."/>
            <person name="Castelle C.J."/>
            <person name="Probst A.J."/>
            <person name="Thomas B.C."/>
            <person name="Singh A."/>
            <person name="Wilkins M.J."/>
            <person name="Karaoz U."/>
            <person name="Brodie E.L."/>
            <person name="Williams K.H."/>
            <person name="Hubbard S.S."/>
            <person name="Banfield J.F."/>
        </authorList>
    </citation>
    <scope>NUCLEOTIDE SEQUENCE [LARGE SCALE GENOMIC DNA]</scope>
</reference>
<dbReference type="STRING" id="1801780.A2917_03540"/>
<evidence type="ECO:0008006" key="4">
    <source>
        <dbReference type="Google" id="ProtNLM"/>
    </source>
</evidence>
<sequence>MSPKYIDIHSHVNFKAFDADRDEVIKRALENDTWVINVGTQVDTSKKAVEMAHQYEEGVYAIIGLHPIHTGVSFHDEKELGPAFAKASDGQGREEGFTSRGEVFDKESYRELLKNPKTNKKIVGIGECGLDYYRCTPESVEKQKKDFIAQIELANEFNKPLMLHIRNNSEKIHPDLKVTPQEGNNAYVDALEILKKHAKVKGNVHFFAGRWEEAKAFLDFGFALSFTGVITFTNDYNEIIKNTPLDMIMSETDSPYVTPAPYRGKRNEPSYVKEVVKKIAEVKNLPENEVAQAIIANAKRIFTL</sequence>
<evidence type="ECO:0000313" key="2">
    <source>
        <dbReference type="EMBL" id="OGI95596.1"/>
    </source>
</evidence>
<dbReference type="GO" id="GO:0016788">
    <property type="term" value="F:hydrolase activity, acting on ester bonds"/>
    <property type="evidence" value="ECO:0007669"/>
    <property type="project" value="InterPro"/>
</dbReference>
<dbReference type="Pfam" id="PF01026">
    <property type="entry name" value="TatD_DNase"/>
    <property type="match status" value="1"/>
</dbReference>
<feature type="binding site" evidence="1">
    <location>
        <position position="9"/>
    </location>
    <ligand>
        <name>a divalent metal cation</name>
        <dbReference type="ChEBI" id="CHEBI:60240"/>
        <label>1</label>
    </ligand>
</feature>
<feature type="binding site" evidence="1">
    <location>
        <position position="253"/>
    </location>
    <ligand>
        <name>a divalent metal cation</name>
        <dbReference type="ChEBI" id="CHEBI:60240"/>
        <label>1</label>
    </ligand>
</feature>
<feature type="binding site" evidence="1">
    <location>
        <position position="11"/>
    </location>
    <ligand>
        <name>a divalent metal cation</name>
        <dbReference type="ChEBI" id="CHEBI:60240"/>
        <label>1</label>
    </ligand>
</feature>
<dbReference type="PANTHER" id="PTHR46124">
    <property type="entry name" value="D-AMINOACYL-TRNA DEACYLASE"/>
    <property type="match status" value="1"/>
</dbReference>
<keyword evidence="1" id="KW-0479">Metal-binding</keyword>
<dbReference type="PIRSF" id="PIRSF005902">
    <property type="entry name" value="DNase_TatD"/>
    <property type="match status" value="1"/>
</dbReference>
<dbReference type="AlphaFoldDB" id="A0A1F6XN89"/>
<dbReference type="SUPFAM" id="SSF51556">
    <property type="entry name" value="Metallo-dependent hydrolases"/>
    <property type="match status" value="1"/>
</dbReference>
<name>A0A1F6XN89_9BACT</name>
<protein>
    <recommendedName>
        <fullName evidence="4">Hydrolase TatD</fullName>
    </recommendedName>
</protein>
<proteinExistence type="predicted"/>
<feature type="binding site" evidence="1">
    <location>
        <position position="205"/>
    </location>
    <ligand>
        <name>a divalent metal cation</name>
        <dbReference type="ChEBI" id="CHEBI:60240"/>
        <label>2</label>
    </ligand>
</feature>
<dbReference type="CDD" id="cd01310">
    <property type="entry name" value="TatD_DNAse"/>
    <property type="match status" value="1"/>
</dbReference>
<dbReference type="Gene3D" id="3.20.20.140">
    <property type="entry name" value="Metal-dependent hydrolases"/>
    <property type="match status" value="1"/>
</dbReference>
<feature type="binding site" evidence="1">
    <location>
        <position position="164"/>
    </location>
    <ligand>
        <name>a divalent metal cation</name>
        <dbReference type="ChEBI" id="CHEBI:60240"/>
        <label>2</label>
    </ligand>
</feature>
<dbReference type="PANTHER" id="PTHR46124:SF2">
    <property type="entry name" value="D-AMINOACYL-TRNA DEACYLASE"/>
    <property type="match status" value="1"/>
</dbReference>
<comment type="caution">
    <text evidence="2">The sequence shown here is derived from an EMBL/GenBank/DDBJ whole genome shotgun (WGS) entry which is preliminary data.</text>
</comment>
<dbReference type="Proteomes" id="UP000178104">
    <property type="component" value="Unassembled WGS sequence"/>
</dbReference>
<evidence type="ECO:0000256" key="1">
    <source>
        <dbReference type="PIRSR" id="PIRSR005902-1"/>
    </source>
</evidence>